<evidence type="ECO:0000256" key="5">
    <source>
        <dbReference type="ARBA" id="ARBA00023274"/>
    </source>
</evidence>
<dbReference type="PANTHER" id="PTHR28595:SF1">
    <property type="entry name" value="LARGE RIBOSOMAL SUBUNIT PROTEIN ML54"/>
    <property type="match status" value="1"/>
</dbReference>
<dbReference type="GO" id="GO:0005762">
    <property type="term" value="C:mitochondrial large ribosomal subunit"/>
    <property type="evidence" value="ECO:0007669"/>
    <property type="project" value="TreeGrafter"/>
</dbReference>
<comment type="similarity">
    <text evidence="6">Belongs to the mitochondrion-specific ribosomal protein mL54 family.</text>
</comment>
<protein>
    <recommendedName>
        <fullName evidence="7">Large ribosomal subunit protein mL54</fullName>
    </recommendedName>
</protein>
<evidence type="ECO:0000313" key="9">
    <source>
        <dbReference type="Proteomes" id="UP000596742"/>
    </source>
</evidence>
<comment type="subcellular location">
    <subcellularLocation>
        <location evidence="1">Mitochondrion</location>
    </subcellularLocation>
</comment>
<gene>
    <name evidence="8" type="ORF">MGAL_10B057115</name>
</gene>
<dbReference type="PANTHER" id="PTHR28595">
    <property type="entry name" value="39S RIBOSOMAL PROTEIN L54, MITOCHONDRIAL"/>
    <property type="match status" value="1"/>
</dbReference>
<dbReference type="InterPro" id="IPR013870">
    <property type="entry name" value="Ribosomal_mL54"/>
</dbReference>
<dbReference type="Proteomes" id="UP000596742">
    <property type="component" value="Unassembled WGS sequence"/>
</dbReference>
<dbReference type="GO" id="GO:0003735">
    <property type="term" value="F:structural constituent of ribosome"/>
    <property type="evidence" value="ECO:0007669"/>
    <property type="project" value="TreeGrafter"/>
</dbReference>
<dbReference type="EMBL" id="UYJE01005735">
    <property type="protein sequence ID" value="VDI39858.1"/>
    <property type="molecule type" value="Genomic_DNA"/>
</dbReference>
<name>A0A8B6EVT5_MYTGA</name>
<evidence type="ECO:0000256" key="6">
    <source>
        <dbReference type="ARBA" id="ARBA00033752"/>
    </source>
</evidence>
<dbReference type="OrthoDB" id="10252718at2759"/>
<evidence type="ECO:0000256" key="3">
    <source>
        <dbReference type="ARBA" id="ARBA00022980"/>
    </source>
</evidence>
<reference evidence="8" key="1">
    <citation type="submission" date="2018-11" db="EMBL/GenBank/DDBJ databases">
        <authorList>
            <person name="Alioto T."/>
            <person name="Alioto T."/>
        </authorList>
    </citation>
    <scope>NUCLEOTIDE SEQUENCE</scope>
</reference>
<organism evidence="8 9">
    <name type="scientific">Mytilus galloprovincialis</name>
    <name type="common">Mediterranean mussel</name>
    <dbReference type="NCBI Taxonomy" id="29158"/>
    <lineage>
        <taxon>Eukaryota</taxon>
        <taxon>Metazoa</taxon>
        <taxon>Spiralia</taxon>
        <taxon>Lophotrochozoa</taxon>
        <taxon>Mollusca</taxon>
        <taxon>Bivalvia</taxon>
        <taxon>Autobranchia</taxon>
        <taxon>Pteriomorphia</taxon>
        <taxon>Mytilida</taxon>
        <taxon>Mytiloidea</taxon>
        <taxon>Mytilidae</taxon>
        <taxon>Mytilinae</taxon>
        <taxon>Mytilus</taxon>
    </lineage>
</organism>
<keyword evidence="3 8" id="KW-0689">Ribosomal protein</keyword>
<evidence type="ECO:0000313" key="8">
    <source>
        <dbReference type="EMBL" id="VDI39858.1"/>
    </source>
</evidence>
<sequence length="136" mass="16143">MSVLRLFVPNLKVLTKNLIKPPDILCKAGYAAGKLKGKMMSATQKKTFLEVETDPYKLCNFVCGANYFKEGEDPPIKPDSEYPEWLFSLHIDRKPIELSELSKDDMYYWRRLRRINMRRQNKEIKYAGQRRPKRIW</sequence>
<dbReference type="AlphaFoldDB" id="A0A8B6EVT5"/>
<evidence type="ECO:0000256" key="4">
    <source>
        <dbReference type="ARBA" id="ARBA00023128"/>
    </source>
</evidence>
<keyword evidence="2" id="KW-0809">Transit peptide</keyword>
<keyword evidence="5" id="KW-0687">Ribonucleoprotein</keyword>
<keyword evidence="4" id="KW-0496">Mitochondrion</keyword>
<proteinExistence type="inferred from homology"/>
<comment type="caution">
    <text evidence="8">The sequence shown here is derived from an EMBL/GenBank/DDBJ whole genome shotgun (WGS) entry which is preliminary data.</text>
</comment>
<evidence type="ECO:0000256" key="1">
    <source>
        <dbReference type="ARBA" id="ARBA00004173"/>
    </source>
</evidence>
<keyword evidence="9" id="KW-1185">Reference proteome</keyword>
<evidence type="ECO:0000256" key="2">
    <source>
        <dbReference type="ARBA" id="ARBA00022946"/>
    </source>
</evidence>
<accession>A0A8B6EVT5</accession>
<evidence type="ECO:0000256" key="7">
    <source>
        <dbReference type="ARBA" id="ARBA00035179"/>
    </source>
</evidence>
<dbReference type="Pfam" id="PF08561">
    <property type="entry name" value="Ribosomal_L37"/>
    <property type="match status" value="1"/>
</dbReference>